<dbReference type="InterPro" id="IPR008972">
    <property type="entry name" value="Cupredoxin"/>
</dbReference>
<keyword evidence="4" id="KW-1185">Reference proteome</keyword>
<sequence length="246" mass="25601">MASSTTFLSTIVLFTAATLAFTATSVAAAAELIEIDNWYLPYSGPKEVDANVGDTIIFKWNTGHNVYVHPTMDCGLDGQIFVGDKSPTEYTFTDADGSLEGTNMFFACDIGNGGHCRAGQNLIVTVYSDDGGLSGEDLTTDIPITIPPTSGATVPTSSGTTDMNTSDGTDSTTDTPSDAPIEFEDTSNITDLIFDDDFGNATDGNATDAPSFDTDAIIVSSTCSHQNSVVTIAIGLLGAAAVILLF</sequence>
<evidence type="ECO:0000256" key="2">
    <source>
        <dbReference type="SAM" id="SignalP"/>
    </source>
</evidence>
<feature type="compositionally biased region" description="Low complexity" evidence="1">
    <location>
        <begin position="140"/>
        <end position="149"/>
    </location>
</feature>
<dbReference type="Gene3D" id="2.60.40.420">
    <property type="entry name" value="Cupredoxins - blue copper proteins"/>
    <property type="match status" value="1"/>
</dbReference>
<dbReference type="AlphaFoldDB" id="A0A1E7FXM9"/>
<protein>
    <submittedName>
        <fullName evidence="3">Plastocyanin-like protein</fullName>
    </submittedName>
</protein>
<dbReference type="OrthoDB" id="56220at2759"/>
<feature type="chain" id="PRO_5009193689" evidence="2">
    <location>
        <begin position="29"/>
        <end position="246"/>
    </location>
</feature>
<evidence type="ECO:0000313" key="4">
    <source>
        <dbReference type="Proteomes" id="UP000095751"/>
    </source>
</evidence>
<reference evidence="3 4" key="1">
    <citation type="submission" date="2016-09" db="EMBL/GenBank/DDBJ databases">
        <title>Extensive genetic diversity and differential bi-allelic expression allows diatom success in the polar Southern Ocean.</title>
        <authorList>
            <consortium name="DOE Joint Genome Institute"/>
            <person name="Mock T."/>
            <person name="Otillar R.P."/>
            <person name="Strauss J."/>
            <person name="Dupont C."/>
            <person name="Frickenhaus S."/>
            <person name="Maumus F."/>
            <person name="Mcmullan M."/>
            <person name="Sanges R."/>
            <person name="Schmutz J."/>
            <person name="Toseland A."/>
            <person name="Valas R."/>
            <person name="Veluchamy A."/>
            <person name="Ward B.J."/>
            <person name="Allen A."/>
            <person name="Barry K."/>
            <person name="Falciatore A."/>
            <person name="Ferrante M."/>
            <person name="Fortunato A.E."/>
            <person name="Gloeckner G."/>
            <person name="Gruber A."/>
            <person name="Hipkin R."/>
            <person name="Janech M."/>
            <person name="Kroth P."/>
            <person name="Leese F."/>
            <person name="Lindquist E."/>
            <person name="Lyon B.R."/>
            <person name="Martin J."/>
            <person name="Mayer C."/>
            <person name="Parker M."/>
            <person name="Quesneville H."/>
            <person name="Raymond J."/>
            <person name="Uhlig C."/>
            <person name="Valentin K.U."/>
            <person name="Worden A.Z."/>
            <person name="Armbrust E.V."/>
            <person name="Bowler C."/>
            <person name="Green B."/>
            <person name="Moulton V."/>
            <person name="Van Oosterhout C."/>
            <person name="Grigoriev I."/>
        </authorList>
    </citation>
    <scope>NUCLEOTIDE SEQUENCE [LARGE SCALE GENOMIC DNA]</scope>
    <source>
        <strain evidence="3 4">CCMP1102</strain>
    </source>
</reference>
<proteinExistence type="predicted"/>
<feature type="region of interest" description="Disordered" evidence="1">
    <location>
        <begin position="140"/>
        <end position="182"/>
    </location>
</feature>
<feature type="compositionally biased region" description="Low complexity" evidence="1">
    <location>
        <begin position="156"/>
        <end position="178"/>
    </location>
</feature>
<name>A0A1E7FXM9_9STRA</name>
<accession>A0A1E7FXM9</accession>
<gene>
    <name evidence="3" type="ORF">FRACYDRAFT_233063</name>
</gene>
<dbReference type="SUPFAM" id="SSF49503">
    <property type="entry name" value="Cupredoxins"/>
    <property type="match status" value="1"/>
</dbReference>
<organism evidence="3 4">
    <name type="scientific">Fragilariopsis cylindrus CCMP1102</name>
    <dbReference type="NCBI Taxonomy" id="635003"/>
    <lineage>
        <taxon>Eukaryota</taxon>
        <taxon>Sar</taxon>
        <taxon>Stramenopiles</taxon>
        <taxon>Ochrophyta</taxon>
        <taxon>Bacillariophyta</taxon>
        <taxon>Bacillariophyceae</taxon>
        <taxon>Bacillariophycidae</taxon>
        <taxon>Bacillariales</taxon>
        <taxon>Bacillariaceae</taxon>
        <taxon>Fragilariopsis</taxon>
    </lineage>
</organism>
<dbReference type="KEGG" id="fcy:FRACYDRAFT_233063"/>
<dbReference type="InParanoid" id="A0A1E7FXM9"/>
<keyword evidence="2" id="KW-0732">Signal</keyword>
<dbReference type="Proteomes" id="UP000095751">
    <property type="component" value="Unassembled WGS sequence"/>
</dbReference>
<evidence type="ECO:0000256" key="1">
    <source>
        <dbReference type="SAM" id="MobiDB-lite"/>
    </source>
</evidence>
<evidence type="ECO:0000313" key="3">
    <source>
        <dbReference type="EMBL" id="OEU22900.1"/>
    </source>
</evidence>
<dbReference type="EMBL" id="KV784353">
    <property type="protein sequence ID" value="OEU22900.1"/>
    <property type="molecule type" value="Genomic_DNA"/>
</dbReference>
<feature type="signal peptide" evidence="2">
    <location>
        <begin position="1"/>
        <end position="28"/>
    </location>
</feature>